<sequence length="291" mass="33377">SQQILVLRGKIAQLRRPEMDEKDPQAFRRTKNREAIQLYEQARDEMENMSAVALRQNVLQYTKLLARLARTYDLDGQSGAAEESLSKAVERLRLIFSRSERSLLINPPIMLFLADLQLKNQHVSEAQRTIDELVDQLSESPEESDEQQAKWLGEALKRRVQQFGLQGKLQDALATAQYLEEYYPELAEWALAQQVGILRAEPDSDSTEIEAVLKRWMALRPDSLAPVSLLAELYVGLGQREKAEALREKAIAENPQWEQVLSRVIASVQVTDWEEARKILREQVKIPTIRC</sequence>
<evidence type="ECO:0008006" key="2">
    <source>
        <dbReference type="Google" id="ProtNLM"/>
    </source>
</evidence>
<accession>X1IRE8</accession>
<proteinExistence type="predicted"/>
<dbReference type="InterPro" id="IPR011990">
    <property type="entry name" value="TPR-like_helical_dom_sf"/>
</dbReference>
<protein>
    <recommendedName>
        <fullName evidence="2">Tetratricopeptide repeat-like domain-containing protein</fullName>
    </recommendedName>
</protein>
<dbReference type="Gene3D" id="1.25.40.10">
    <property type="entry name" value="Tetratricopeptide repeat domain"/>
    <property type="match status" value="1"/>
</dbReference>
<organism evidence="1">
    <name type="scientific">marine sediment metagenome</name>
    <dbReference type="NCBI Taxonomy" id="412755"/>
    <lineage>
        <taxon>unclassified sequences</taxon>
        <taxon>metagenomes</taxon>
        <taxon>ecological metagenomes</taxon>
    </lineage>
</organism>
<dbReference type="EMBL" id="BARU01018766">
    <property type="protein sequence ID" value="GAH60113.1"/>
    <property type="molecule type" value="Genomic_DNA"/>
</dbReference>
<gene>
    <name evidence="1" type="ORF">S03H2_30983</name>
</gene>
<dbReference type="AlphaFoldDB" id="X1IRE8"/>
<comment type="caution">
    <text evidence="1">The sequence shown here is derived from an EMBL/GenBank/DDBJ whole genome shotgun (WGS) entry which is preliminary data.</text>
</comment>
<feature type="non-terminal residue" evidence="1">
    <location>
        <position position="291"/>
    </location>
</feature>
<name>X1IRE8_9ZZZZ</name>
<evidence type="ECO:0000313" key="1">
    <source>
        <dbReference type="EMBL" id="GAH60113.1"/>
    </source>
</evidence>
<dbReference type="SUPFAM" id="SSF48452">
    <property type="entry name" value="TPR-like"/>
    <property type="match status" value="1"/>
</dbReference>
<feature type="non-terminal residue" evidence="1">
    <location>
        <position position="1"/>
    </location>
</feature>
<reference evidence="1" key="1">
    <citation type="journal article" date="2014" name="Front. Microbiol.">
        <title>High frequency of phylogenetically diverse reductive dehalogenase-homologous genes in deep subseafloor sedimentary metagenomes.</title>
        <authorList>
            <person name="Kawai M."/>
            <person name="Futagami T."/>
            <person name="Toyoda A."/>
            <person name="Takaki Y."/>
            <person name="Nishi S."/>
            <person name="Hori S."/>
            <person name="Arai W."/>
            <person name="Tsubouchi T."/>
            <person name="Morono Y."/>
            <person name="Uchiyama I."/>
            <person name="Ito T."/>
            <person name="Fujiyama A."/>
            <person name="Inagaki F."/>
            <person name="Takami H."/>
        </authorList>
    </citation>
    <scope>NUCLEOTIDE SEQUENCE</scope>
    <source>
        <strain evidence="1">Expedition CK06-06</strain>
    </source>
</reference>